<gene>
    <name evidence="1" type="ORF">COU98_00745</name>
</gene>
<dbReference type="Proteomes" id="UP000236946">
    <property type="component" value="Unassembled WGS sequence"/>
</dbReference>
<protein>
    <submittedName>
        <fullName evidence="1">Uncharacterized protein</fullName>
    </submittedName>
</protein>
<sequence length="95" mass="11268">MEFIWSLNNQFRIPDLTVILIASPETLIYRLSSRHELSRFEKEQLSVREVELYLNAIEFLRIKGFNVLFTENNGKTSIDRVTTLIIEEILKYIPH</sequence>
<dbReference type="AlphaFoldDB" id="A0A2H9T1W0"/>
<name>A0A2H9T1W0_9BACT</name>
<accession>A0A2H9T1W0</accession>
<evidence type="ECO:0000313" key="1">
    <source>
        <dbReference type="EMBL" id="PJE69688.1"/>
    </source>
</evidence>
<dbReference type="EMBL" id="PFEN01000013">
    <property type="protein sequence ID" value="PJE69688.1"/>
    <property type="molecule type" value="Genomic_DNA"/>
</dbReference>
<evidence type="ECO:0000313" key="2">
    <source>
        <dbReference type="Proteomes" id="UP000236946"/>
    </source>
</evidence>
<organism evidence="1 2">
    <name type="scientific">Candidatus Staskawiczbacteria bacterium CG10_big_fil_rev_8_21_14_0_10_38_10</name>
    <dbReference type="NCBI Taxonomy" id="1974891"/>
    <lineage>
        <taxon>Bacteria</taxon>
        <taxon>Candidatus Staskawicziibacteriota</taxon>
    </lineage>
</organism>
<dbReference type="Gene3D" id="3.40.50.300">
    <property type="entry name" value="P-loop containing nucleotide triphosphate hydrolases"/>
    <property type="match status" value="1"/>
</dbReference>
<comment type="caution">
    <text evidence="1">The sequence shown here is derived from an EMBL/GenBank/DDBJ whole genome shotgun (WGS) entry which is preliminary data.</text>
</comment>
<reference evidence="2" key="1">
    <citation type="submission" date="2017-09" db="EMBL/GenBank/DDBJ databases">
        <title>Depth-based differentiation of microbial function through sediment-hosted aquifers and enrichment of novel symbionts in the deep terrestrial subsurface.</title>
        <authorList>
            <person name="Probst A.J."/>
            <person name="Ladd B."/>
            <person name="Jarett J.K."/>
            <person name="Geller-Mcgrath D.E."/>
            <person name="Sieber C.M.K."/>
            <person name="Emerson J.B."/>
            <person name="Anantharaman K."/>
            <person name="Thomas B.C."/>
            <person name="Malmstrom R."/>
            <person name="Stieglmeier M."/>
            <person name="Klingl A."/>
            <person name="Woyke T."/>
            <person name="Ryan C.M."/>
            <person name="Banfield J.F."/>
        </authorList>
    </citation>
    <scope>NUCLEOTIDE SEQUENCE [LARGE SCALE GENOMIC DNA]</scope>
</reference>
<dbReference type="InterPro" id="IPR027417">
    <property type="entry name" value="P-loop_NTPase"/>
</dbReference>
<dbReference type="SUPFAM" id="SSF52540">
    <property type="entry name" value="P-loop containing nucleoside triphosphate hydrolases"/>
    <property type="match status" value="1"/>
</dbReference>
<proteinExistence type="predicted"/>